<evidence type="ECO:0000259" key="7">
    <source>
        <dbReference type="Pfam" id="PF00482"/>
    </source>
</evidence>
<protein>
    <submittedName>
        <fullName evidence="8">Type II secretion system F family protein</fullName>
    </submittedName>
</protein>
<evidence type="ECO:0000256" key="6">
    <source>
        <dbReference type="SAM" id="Phobius"/>
    </source>
</evidence>
<dbReference type="InterPro" id="IPR018076">
    <property type="entry name" value="T2SS_GspF_dom"/>
</dbReference>
<dbReference type="PANTHER" id="PTHR35007:SF2">
    <property type="entry name" value="PILUS ASSEMBLE PROTEIN"/>
    <property type="match status" value="1"/>
</dbReference>
<reference evidence="8" key="2">
    <citation type="submission" date="2021-09" db="EMBL/GenBank/DDBJ databases">
        <authorList>
            <person name="Gilroy R."/>
        </authorList>
    </citation>
    <scope>NUCLEOTIDE SEQUENCE</scope>
    <source>
        <strain evidence="8">USAMLcec4-12693</strain>
    </source>
</reference>
<dbReference type="Pfam" id="PF00482">
    <property type="entry name" value="T2SSF"/>
    <property type="match status" value="1"/>
</dbReference>
<feature type="transmembrane region" description="Helical" evidence="6">
    <location>
        <begin position="21"/>
        <end position="39"/>
    </location>
</feature>
<evidence type="ECO:0000256" key="2">
    <source>
        <dbReference type="ARBA" id="ARBA00022475"/>
    </source>
</evidence>
<comment type="subcellular location">
    <subcellularLocation>
        <location evidence="1">Cell membrane</location>
        <topology evidence="1">Multi-pass membrane protein</topology>
    </subcellularLocation>
</comment>
<evidence type="ECO:0000313" key="8">
    <source>
        <dbReference type="EMBL" id="HJH49404.1"/>
    </source>
</evidence>
<dbReference type="PANTHER" id="PTHR35007">
    <property type="entry name" value="INTEGRAL MEMBRANE PROTEIN-RELATED"/>
    <property type="match status" value="1"/>
</dbReference>
<feature type="transmembrane region" description="Helical" evidence="6">
    <location>
        <begin position="398"/>
        <end position="419"/>
    </location>
</feature>
<dbReference type="EMBL" id="DYXE01000039">
    <property type="protein sequence ID" value="HJH49404.1"/>
    <property type="molecule type" value="Genomic_DNA"/>
</dbReference>
<evidence type="ECO:0000256" key="3">
    <source>
        <dbReference type="ARBA" id="ARBA00022692"/>
    </source>
</evidence>
<keyword evidence="3 6" id="KW-0812">Transmembrane</keyword>
<gene>
    <name evidence="8" type="ORF">K8V39_03980</name>
</gene>
<reference evidence="8" key="1">
    <citation type="journal article" date="2021" name="PeerJ">
        <title>Extensive microbial diversity within the chicken gut microbiome revealed by metagenomics and culture.</title>
        <authorList>
            <person name="Gilroy R."/>
            <person name="Ravi A."/>
            <person name="Getino M."/>
            <person name="Pursley I."/>
            <person name="Horton D.L."/>
            <person name="Alikhan N.F."/>
            <person name="Baker D."/>
            <person name="Gharbi K."/>
            <person name="Hall N."/>
            <person name="Watson M."/>
            <person name="Adriaenssens E.M."/>
            <person name="Foster-Nyarko E."/>
            <person name="Jarju S."/>
            <person name="Secka A."/>
            <person name="Antonio M."/>
            <person name="Oren A."/>
            <person name="Chaudhuri R.R."/>
            <person name="La Ragione R."/>
            <person name="Hildebrand F."/>
            <person name="Pallen M.J."/>
        </authorList>
    </citation>
    <scope>NUCLEOTIDE SEQUENCE</scope>
    <source>
        <strain evidence="8">USAMLcec4-12693</strain>
    </source>
</reference>
<organism evidence="8 9">
    <name type="scientific">Merdimonas faecis</name>
    <dbReference type="NCBI Taxonomy" id="1653435"/>
    <lineage>
        <taxon>Bacteria</taxon>
        <taxon>Bacillati</taxon>
        <taxon>Bacillota</taxon>
        <taxon>Clostridia</taxon>
        <taxon>Lachnospirales</taxon>
        <taxon>Lachnospiraceae</taxon>
        <taxon>Merdimonas</taxon>
    </lineage>
</organism>
<accession>A0A9D2VWU0</accession>
<dbReference type="GO" id="GO:0005886">
    <property type="term" value="C:plasma membrane"/>
    <property type="evidence" value="ECO:0007669"/>
    <property type="project" value="UniProtKB-SubCell"/>
</dbReference>
<evidence type="ECO:0000313" key="9">
    <source>
        <dbReference type="Proteomes" id="UP000813420"/>
    </source>
</evidence>
<proteinExistence type="predicted"/>
<evidence type="ECO:0000256" key="5">
    <source>
        <dbReference type="ARBA" id="ARBA00023136"/>
    </source>
</evidence>
<dbReference type="Proteomes" id="UP000813420">
    <property type="component" value="Unassembled WGS sequence"/>
</dbReference>
<evidence type="ECO:0000256" key="1">
    <source>
        <dbReference type="ARBA" id="ARBA00004651"/>
    </source>
</evidence>
<keyword evidence="4 6" id="KW-1133">Transmembrane helix</keyword>
<dbReference type="RefSeq" id="WP_277271781.1">
    <property type="nucleotide sequence ID" value="NZ_DYXE01000039.1"/>
</dbReference>
<keyword evidence="5 6" id="KW-0472">Membrane</keyword>
<feature type="domain" description="Type II secretion system protein GspF" evidence="7">
    <location>
        <begin position="284"/>
        <end position="416"/>
    </location>
</feature>
<dbReference type="AlphaFoldDB" id="A0A9D2VWU0"/>
<comment type="caution">
    <text evidence="8">The sequence shown here is derived from an EMBL/GenBank/DDBJ whole genome shotgun (WGS) entry which is preliminary data.</text>
</comment>
<name>A0A9D2VWU0_9FIRM</name>
<sequence>MPDGLHRRLLSWAKNHKDRSVIAGTAVLVMLSGIVLLTADYAASMTKLDGGIIRNAYGEGSSTEVLDVIIEGRKGRIPVEIEVAEQRYTADEIQEMFDRVIRKLESEILNGNESLDRVEQNLDLVTAVPEEPVDISWELDRYDVMNIQGEIQEDALDAEGTLVTLNAVLTYREDETKQAAYQCTAHLYPRVLSGEEARKQEIEETLAASERKNREEKDWNLPEAIRGKAVSYYRQMDERGLVLIIMALLVISLLIAQKKQDEMQEEARRSRQMIRDYPEIIGKLTLYLGAGMTVKRAFRKVVEEYERQKKTTGVRCAYEEMQKTCREMESGHTEAESYENFGRRCKVQAYVRFGALLSQNLRKGTRGLTELLKMEAIQAFEDRKARARRLGEEAGTKLLLPMFLMLTVVLVIVIVPAFLSMQIL</sequence>
<evidence type="ECO:0000256" key="4">
    <source>
        <dbReference type="ARBA" id="ARBA00022989"/>
    </source>
</evidence>
<keyword evidence="2" id="KW-1003">Cell membrane</keyword>
<feature type="transmembrane region" description="Helical" evidence="6">
    <location>
        <begin position="240"/>
        <end position="256"/>
    </location>
</feature>